<dbReference type="AlphaFoldDB" id="A0A168FG09"/>
<name>A0A168FG09_CORDF</name>
<dbReference type="EMBL" id="AZHF01000005">
    <property type="protein sequence ID" value="OAA75136.1"/>
    <property type="molecule type" value="Genomic_DNA"/>
</dbReference>
<sequence>MAVQFPVDMGRDGYKAQKYATWMRELGFLDVHNELAMVPSNLYWAADPHQKELATMEMQNMMWFMEGFVTPLEKMRWSKEESEKFLAQAKADMQNPDIHVQFPFYCVYAQKPLK</sequence>
<dbReference type="OrthoDB" id="2013972at2759"/>
<evidence type="ECO:0000313" key="1">
    <source>
        <dbReference type="EMBL" id="OAA75136.1"/>
    </source>
</evidence>
<organism evidence="1 2">
    <name type="scientific">Akanthomyces lecanii RCEF 1005</name>
    <dbReference type="NCBI Taxonomy" id="1081108"/>
    <lineage>
        <taxon>Eukaryota</taxon>
        <taxon>Fungi</taxon>
        <taxon>Dikarya</taxon>
        <taxon>Ascomycota</taxon>
        <taxon>Pezizomycotina</taxon>
        <taxon>Sordariomycetes</taxon>
        <taxon>Hypocreomycetidae</taxon>
        <taxon>Hypocreales</taxon>
        <taxon>Cordycipitaceae</taxon>
        <taxon>Akanthomyces</taxon>
        <taxon>Cordyceps confragosa</taxon>
    </lineage>
</organism>
<dbReference type="STRING" id="1081108.A0A168FG09"/>
<dbReference type="Proteomes" id="UP000076881">
    <property type="component" value="Unassembled WGS sequence"/>
</dbReference>
<proteinExistence type="predicted"/>
<comment type="caution">
    <text evidence="1">The sequence shown here is derived from an EMBL/GenBank/DDBJ whole genome shotgun (WGS) entry which is preliminary data.</text>
</comment>
<reference evidence="1 2" key="1">
    <citation type="journal article" date="2016" name="Genome Biol. Evol.">
        <title>Divergent and convergent evolution of fungal pathogenicity.</title>
        <authorList>
            <person name="Shang Y."/>
            <person name="Xiao G."/>
            <person name="Zheng P."/>
            <person name="Cen K."/>
            <person name="Zhan S."/>
            <person name="Wang C."/>
        </authorList>
    </citation>
    <scope>NUCLEOTIDE SEQUENCE [LARGE SCALE GENOMIC DNA]</scope>
    <source>
        <strain evidence="1 2">RCEF 1005</strain>
    </source>
</reference>
<evidence type="ECO:0008006" key="3">
    <source>
        <dbReference type="Google" id="ProtNLM"/>
    </source>
</evidence>
<accession>A0A168FG09</accession>
<gene>
    <name evidence="1" type="ORF">LEL_07124</name>
</gene>
<protein>
    <recommendedName>
        <fullName evidence="3">Methyltransferase type 11</fullName>
    </recommendedName>
</protein>
<evidence type="ECO:0000313" key="2">
    <source>
        <dbReference type="Proteomes" id="UP000076881"/>
    </source>
</evidence>
<keyword evidence="2" id="KW-1185">Reference proteome</keyword>